<proteinExistence type="predicted"/>
<dbReference type="Proteomes" id="UP001174909">
    <property type="component" value="Unassembled WGS sequence"/>
</dbReference>
<name>A0AA35WNA7_GEOBA</name>
<comment type="caution">
    <text evidence="1">The sequence shown here is derived from an EMBL/GenBank/DDBJ whole genome shotgun (WGS) entry which is preliminary data.</text>
</comment>
<protein>
    <submittedName>
        <fullName evidence="1">Uncharacterized protein</fullName>
    </submittedName>
</protein>
<dbReference type="EMBL" id="CASHTH010001843">
    <property type="protein sequence ID" value="CAI8020695.1"/>
    <property type="molecule type" value="Genomic_DNA"/>
</dbReference>
<gene>
    <name evidence="1" type="ORF">GBAR_LOCUS12355</name>
</gene>
<dbReference type="AlphaFoldDB" id="A0AA35WNA7"/>
<accession>A0AA35WNA7</accession>
<organism evidence="1 2">
    <name type="scientific">Geodia barretti</name>
    <name type="common">Barrett's horny sponge</name>
    <dbReference type="NCBI Taxonomy" id="519541"/>
    <lineage>
        <taxon>Eukaryota</taxon>
        <taxon>Metazoa</taxon>
        <taxon>Porifera</taxon>
        <taxon>Demospongiae</taxon>
        <taxon>Heteroscleromorpha</taxon>
        <taxon>Tetractinellida</taxon>
        <taxon>Astrophorina</taxon>
        <taxon>Geodiidae</taxon>
        <taxon>Geodia</taxon>
    </lineage>
</organism>
<keyword evidence="2" id="KW-1185">Reference proteome</keyword>
<reference evidence="1" key="1">
    <citation type="submission" date="2023-03" db="EMBL/GenBank/DDBJ databases">
        <authorList>
            <person name="Steffen K."/>
            <person name="Cardenas P."/>
        </authorList>
    </citation>
    <scope>NUCLEOTIDE SEQUENCE</scope>
</reference>
<evidence type="ECO:0000313" key="1">
    <source>
        <dbReference type="EMBL" id="CAI8020695.1"/>
    </source>
</evidence>
<sequence>MFREFGTYLVIFRPVSETPAATMQPRQMSGW</sequence>
<evidence type="ECO:0000313" key="2">
    <source>
        <dbReference type="Proteomes" id="UP001174909"/>
    </source>
</evidence>